<reference evidence="1" key="1">
    <citation type="submission" date="2020-11" db="EMBL/GenBank/DDBJ databases">
        <title>Antibiotic susceptibility profiles of Pediococcus pentosaceus from various origins and their implications for the safety assessment of strains with food-technology applications.</title>
        <authorList>
            <person name="Shani N."/>
            <person name="Oberhaensli S."/>
            <person name="Arias E."/>
        </authorList>
    </citation>
    <scope>NUCLEOTIDE SEQUENCE</scope>
    <source>
        <strain evidence="1">FAM 24207</strain>
    </source>
</reference>
<accession>A0AB73HCR3</accession>
<dbReference type="EMBL" id="JADOFP010000001">
    <property type="protein sequence ID" value="MBF7114278.1"/>
    <property type="molecule type" value="Genomic_DNA"/>
</dbReference>
<comment type="caution">
    <text evidence="1">The sequence shown here is derived from an EMBL/GenBank/DDBJ whole genome shotgun (WGS) entry which is preliminary data.</text>
</comment>
<name>A0AB73HCR3_PEDPE</name>
<evidence type="ECO:0000313" key="1">
    <source>
        <dbReference type="EMBL" id="MBF7114278.1"/>
    </source>
</evidence>
<dbReference type="Proteomes" id="UP001194632">
    <property type="component" value="Unassembled WGS sequence"/>
</dbReference>
<proteinExistence type="predicted"/>
<protein>
    <recommendedName>
        <fullName evidence="3">Transposase</fullName>
    </recommendedName>
</protein>
<evidence type="ECO:0000313" key="2">
    <source>
        <dbReference type="Proteomes" id="UP001194632"/>
    </source>
</evidence>
<gene>
    <name evidence="1" type="ORF">ITQ90_01845</name>
</gene>
<sequence>MENVLNFFVKLPKVNLETKNRKICTIKIFLCTNGKTLQTLLNPIIHGVDGFDS</sequence>
<dbReference type="AlphaFoldDB" id="A0AB73HCR3"/>
<evidence type="ECO:0008006" key="3">
    <source>
        <dbReference type="Google" id="ProtNLM"/>
    </source>
</evidence>
<organism evidence="1 2">
    <name type="scientific">Pediococcus pentosaceus</name>
    <dbReference type="NCBI Taxonomy" id="1255"/>
    <lineage>
        <taxon>Bacteria</taxon>
        <taxon>Bacillati</taxon>
        <taxon>Bacillota</taxon>
        <taxon>Bacilli</taxon>
        <taxon>Lactobacillales</taxon>
        <taxon>Lactobacillaceae</taxon>
        <taxon>Pediococcus</taxon>
    </lineage>
</organism>